<keyword evidence="3" id="KW-1185">Reference proteome</keyword>
<evidence type="ECO:0000313" key="2">
    <source>
        <dbReference type="EMBL" id="MBC5641081.1"/>
    </source>
</evidence>
<dbReference type="AlphaFoldDB" id="A0A8I0DQB2"/>
<dbReference type="RefSeq" id="WP_186835561.1">
    <property type="nucleotide sequence ID" value="NZ_JACOOQ010000023.1"/>
</dbReference>
<feature type="region of interest" description="Disordered" evidence="1">
    <location>
        <begin position="483"/>
        <end position="526"/>
    </location>
</feature>
<gene>
    <name evidence="2" type="ORF">H8R92_11795</name>
</gene>
<dbReference type="Proteomes" id="UP000662088">
    <property type="component" value="Unassembled WGS sequence"/>
</dbReference>
<dbReference type="EMBL" id="JACOOQ010000023">
    <property type="protein sequence ID" value="MBC5641081.1"/>
    <property type="molecule type" value="Genomic_DNA"/>
</dbReference>
<proteinExistence type="predicted"/>
<reference evidence="2" key="1">
    <citation type="submission" date="2020-08" db="EMBL/GenBank/DDBJ databases">
        <title>Genome public.</title>
        <authorList>
            <person name="Liu C."/>
            <person name="Sun Q."/>
        </authorList>
    </citation>
    <scope>NUCLEOTIDE SEQUENCE</scope>
    <source>
        <strain evidence="2">NSJ-42</strain>
    </source>
</reference>
<evidence type="ECO:0000313" key="3">
    <source>
        <dbReference type="Proteomes" id="UP000662088"/>
    </source>
</evidence>
<name>A0A8I0DQB2_9CLOT</name>
<organism evidence="2 3">
    <name type="scientific">Clostridium lentum</name>
    <dbReference type="NCBI Taxonomy" id="2763037"/>
    <lineage>
        <taxon>Bacteria</taxon>
        <taxon>Bacillati</taxon>
        <taxon>Bacillota</taxon>
        <taxon>Clostridia</taxon>
        <taxon>Eubacteriales</taxon>
        <taxon>Clostridiaceae</taxon>
        <taxon>Clostridium</taxon>
    </lineage>
</organism>
<comment type="caution">
    <text evidence="2">The sequence shown here is derived from an EMBL/GenBank/DDBJ whole genome shotgun (WGS) entry which is preliminary data.</text>
</comment>
<feature type="compositionally biased region" description="Basic residues" evidence="1">
    <location>
        <begin position="492"/>
        <end position="510"/>
    </location>
</feature>
<sequence>MISIKNKNLWKFSSIPGIEESTFNKVLEKFYDLGISGLVRENVQNSLDGKLPGSNEPVIVTIKTGKINKEFIPGLEDIKERISCLQGRNSYTKETVEHMQNKMNAEEVDYISFEDSNTKGLTGAKNGQSDSKKDTWGIYAYNKGVHSEEEDAAVEKSRGGSHGIGKIASNAASELHMMYFANCDAEGNKHLGGTVQLIEHKYKDNYYRSTGYFTDIKHIDQNKTKFYPYENTFNEVFEKNTRGLKIIIPFLREQFNNEKEIIKSICDSFFIAILEKKLEVLVNDKIINSKTIEKYIKNKDYYIQEVSEIKDEFTPLYLNTYKNIEAREIQIQDTKDKYNFKLYFNYDEEIPKGRVAIIRTIGMKIEDKKVKGNVNKPFNAVLIPESTKEDAFLKSLENESHTELTFEHIKDQVLQRNAKRFINNISKEIAKIIEGEIKKNNPTDGVMDTKDILYVVESQFKKDLSQTIATVKLNKGNKETTISKVKEDIPKKEKKKKDEKKPKKNKPLKKVMKDRSEEDLDGESKEKLDRYSTYPDMVERLIIGNKEFVKFDFNGSDEMKKAKVCDIALSVVDGMGDECSNVEFDMNDNYEAAIDKATGKACKIDNNLIKDVKIIKGIAQIELRLKANYNKALKFVYYVEV</sequence>
<evidence type="ECO:0000256" key="1">
    <source>
        <dbReference type="SAM" id="MobiDB-lite"/>
    </source>
</evidence>
<protein>
    <submittedName>
        <fullName evidence="2">Uncharacterized protein</fullName>
    </submittedName>
</protein>
<accession>A0A8I0DQB2</accession>
<feature type="compositionally biased region" description="Basic and acidic residues" evidence="1">
    <location>
        <begin position="511"/>
        <end position="526"/>
    </location>
</feature>